<evidence type="ECO:0000256" key="4">
    <source>
        <dbReference type="RuleBase" id="RU003690"/>
    </source>
</evidence>
<dbReference type="InterPro" id="IPR033132">
    <property type="entry name" value="GH_1_N_CS"/>
</dbReference>
<proteinExistence type="inferred from homology"/>
<dbReference type="PANTHER" id="PTHR10353:SF122">
    <property type="entry name" value="6-PHOSPHO-BETA-GLUCOSIDASE ASCB-RELATED"/>
    <property type="match status" value="1"/>
</dbReference>
<organism evidence="5 6">
    <name type="scientific">Butyricicoccus pullicaecorum</name>
    <dbReference type="NCBI Taxonomy" id="501571"/>
    <lineage>
        <taxon>Bacteria</taxon>
        <taxon>Bacillati</taxon>
        <taxon>Bacillota</taxon>
        <taxon>Clostridia</taxon>
        <taxon>Eubacteriales</taxon>
        <taxon>Butyricicoccaceae</taxon>
        <taxon>Butyricicoccus</taxon>
    </lineage>
</organism>
<evidence type="ECO:0000256" key="1">
    <source>
        <dbReference type="ARBA" id="ARBA00010838"/>
    </source>
</evidence>
<dbReference type="GO" id="GO:0008422">
    <property type="term" value="F:beta-glucosidase activity"/>
    <property type="evidence" value="ECO:0007669"/>
    <property type="project" value="TreeGrafter"/>
</dbReference>
<keyword evidence="3" id="KW-0326">Glycosidase</keyword>
<protein>
    <submittedName>
        <fullName evidence="5">Beta-glucosidase</fullName>
    </submittedName>
</protein>
<dbReference type="RefSeq" id="WP_087414832.1">
    <property type="nucleotide sequence ID" value="NZ_NFKL01000008.1"/>
</dbReference>
<dbReference type="Gene3D" id="3.20.20.80">
    <property type="entry name" value="Glycosidases"/>
    <property type="match status" value="1"/>
</dbReference>
<evidence type="ECO:0000313" key="5">
    <source>
        <dbReference type="EMBL" id="OUP58711.1"/>
    </source>
</evidence>
<dbReference type="SUPFAM" id="SSF51445">
    <property type="entry name" value="(Trans)glycosidases"/>
    <property type="match status" value="1"/>
</dbReference>
<dbReference type="EMBL" id="NFKL01000008">
    <property type="protein sequence ID" value="OUP58711.1"/>
    <property type="molecule type" value="Genomic_DNA"/>
</dbReference>
<keyword evidence="2" id="KW-0378">Hydrolase</keyword>
<name>A0A1Y4LUJ5_9FIRM</name>
<dbReference type="InterPro" id="IPR017853">
    <property type="entry name" value="GH"/>
</dbReference>
<accession>A0A1Y4LUJ5</accession>
<dbReference type="InterPro" id="IPR001360">
    <property type="entry name" value="Glyco_hydro_1"/>
</dbReference>
<comment type="caution">
    <text evidence="5">The sequence shown here is derived from an EMBL/GenBank/DDBJ whole genome shotgun (WGS) entry which is preliminary data.</text>
</comment>
<reference evidence="6" key="1">
    <citation type="submission" date="2017-04" db="EMBL/GenBank/DDBJ databases">
        <title>Function of individual gut microbiota members based on whole genome sequencing of pure cultures obtained from chicken caecum.</title>
        <authorList>
            <person name="Medvecky M."/>
            <person name="Cejkova D."/>
            <person name="Polansky O."/>
            <person name="Karasova D."/>
            <person name="Kubasova T."/>
            <person name="Cizek A."/>
            <person name="Rychlik I."/>
        </authorList>
    </citation>
    <scope>NUCLEOTIDE SEQUENCE [LARGE SCALE GENOMIC DNA]</scope>
    <source>
        <strain evidence="6">An179</strain>
    </source>
</reference>
<evidence type="ECO:0000256" key="2">
    <source>
        <dbReference type="ARBA" id="ARBA00022801"/>
    </source>
</evidence>
<dbReference type="AlphaFoldDB" id="A0A1Y4LUJ5"/>
<dbReference type="Proteomes" id="UP000195326">
    <property type="component" value="Unassembled WGS sequence"/>
</dbReference>
<evidence type="ECO:0000313" key="6">
    <source>
        <dbReference type="Proteomes" id="UP000195326"/>
    </source>
</evidence>
<dbReference type="FunFam" id="3.20.20.80:FF:000004">
    <property type="entry name" value="Beta-glucosidase 6-phospho-beta-glucosidase"/>
    <property type="match status" value="1"/>
</dbReference>
<dbReference type="PRINTS" id="PR00131">
    <property type="entry name" value="GLHYDRLASE1"/>
</dbReference>
<evidence type="ECO:0000256" key="3">
    <source>
        <dbReference type="ARBA" id="ARBA00023295"/>
    </source>
</evidence>
<dbReference type="GO" id="GO:0005829">
    <property type="term" value="C:cytosol"/>
    <property type="evidence" value="ECO:0007669"/>
    <property type="project" value="TreeGrafter"/>
</dbReference>
<dbReference type="PROSITE" id="PS00653">
    <property type="entry name" value="GLYCOSYL_HYDROL_F1_2"/>
    <property type="match status" value="1"/>
</dbReference>
<gene>
    <name evidence="5" type="ORF">B5F15_06775</name>
</gene>
<comment type="similarity">
    <text evidence="1 4">Belongs to the glycosyl hydrolase 1 family.</text>
</comment>
<dbReference type="PANTHER" id="PTHR10353">
    <property type="entry name" value="GLYCOSYL HYDROLASE"/>
    <property type="match status" value="1"/>
</dbReference>
<dbReference type="GO" id="GO:0016052">
    <property type="term" value="P:carbohydrate catabolic process"/>
    <property type="evidence" value="ECO:0007669"/>
    <property type="project" value="TreeGrafter"/>
</dbReference>
<dbReference type="Pfam" id="PF00232">
    <property type="entry name" value="Glyco_hydro_1"/>
    <property type="match status" value="1"/>
</dbReference>
<sequence>MQEKRFPEGFLWGASTSAYQCEGAAEEDGKMLSQQDIESRQYAQRTGFADASITSDHYHRYREDIALFKELGLKSYRFSIAWSRVIPDGDGEINQKGVDFYRDLIDTCLANGIEPIVTLYHYDMPMALVEKYDGWIGRQSVKDFERYAKFVIETFKDKVKYWLTINEQSIIVQFWDRKNIVRDELKGNDQLRFQMNHHMNLAHAIACKLVHELVPDGKVGAALGYSPIYAASCKPQDALAAMNAHDLKNSYYLDIYFKGMYNKAALRYLEKNGLAPVIEDGDMDIIRVGTSDFLALNYYNSEAAKACPPDAERSWAGYNLTGKKGDMSGYETHPGFYQICKNPELDTTDWDWAIDPDGMEYILRDLYTRYNKPLMITENGLGAYDTLTEDGHVHDAARIDYLKKHLQAMYRAIDLGVEVLSYNPWSAIDLLSTSNGYKKRYGLIYVDRTDDDVKSLKRYPKDSYYWYQKVIATNGASLWEE</sequence>